<keyword evidence="7" id="KW-0472">Membrane</keyword>
<accession>A0A2N3RQJ1</accession>
<dbReference type="Gene3D" id="3.40.50.300">
    <property type="entry name" value="P-loop containing nucleotide triphosphate hydrolases"/>
    <property type="match status" value="2"/>
</dbReference>
<keyword evidence="2" id="KW-0813">Transport</keyword>
<evidence type="ECO:0000256" key="4">
    <source>
        <dbReference type="ARBA" id="ARBA00022496"/>
    </source>
</evidence>
<dbReference type="SUPFAM" id="SSF52540">
    <property type="entry name" value="P-loop containing nucleoside triphosphate hydrolases"/>
    <property type="match status" value="1"/>
</dbReference>
<dbReference type="InterPro" id="IPR027417">
    <property type="entry name" value="P-loop_NTPase"/>
</dbReference>
<proteinExistence type="predicted"/>
<dbReference type="GO" id="GO:0016887">
    <property type="term" value="F:ATP hydrolysis activity"/>
    <property type="evidence" value="ECO:0007669"/>
    <property type="project" value="InterPro"/>
</dbReference>
<dbReference type="PANTHER" id="PTHR42771:SF2">
    <property type="entry name" value="IRON(3+)-HYDROXAMATE IMPORT ATP-BINDING PROTEIN FHUC"/>
    <property type="match status" value="1"/>
</dbReference>
<keyword evidence="4" id="KW-0410">Iron transport</keyword>
<keyword evidence="6" id="KW-0406">Ion transport</keyword>
<dbReference type="Pfam" id="PF13304">
    <property type="entry name" value="AAA_21"/>
    <property type="match status" value="1"/>
</dbReference>
<dbReference type="Proteomes" id="UP000233720">
    <property type="component" value="Unassembled WGS sequence"/>
</dbReference>
<evidence type="ECO:0000259" key="8">
    <source>
        <dbReference type="SMART" id="SM00382"/>
    </source>
</evidence>
<dbReference type="EMBL" id="PHKW01000001">
    <property type="protein sequence ID" value="PKV19000.1"/>
    <property type="molecule type" value="Genomic_DNA"/>
</dbReference>
<dbReference type="GO" id="GO:0006302">
    <property type="term" value="P:double-strand break repair"/>
    <property type="evidence" value="ECO:0007669"/>
    <property type="project" value="InterPro"/>
</dbReference>
<dbReference type="InterPro" id="IPR038729">
    <property type="entry name" value="Rad50/SbcC_AAA"/>
</dbReference>
<dbReference type="OrthoDB" id="9784297at2"/>
<keyword evidence="3" id="KW-1003">Cell membrane</keyword>
<comment type="subcellular location">
    <subcellularLocation>
        <location evidence="1">Cell membrane</location>
        <topology evidence="1">Peripheral membrane protein</topology>
    </subcellularLocation>
</comment>
<dbReference type="InterPro" id="IPR003593">
    <property type="entry name" value="AAA+_ATPase"/>
</dbReference>
<dbReference type="Proteomes" id="UP000233748">
    <property type="component" value="Unassembled WGS sequence"/>
</dbReference>
<evidence type="ECO:0000313" key="9">
    <source>
        <dbReference type="EMBL" id="PKV14721.1"/>
    </source>
</evidence>
<evidence type="ECO:0000256" key="3">
    <source>
        <dbReference type="ARBA" id="ARBA00022475"/>
    </source>
</evidence>
<evidence type="ECO:0000256" key="2">
    <source>
        <dbReference type="ARBA" id="ARBA00022448"/>
    </source>
</evidence>
<name>A0A2N3RQJ1_9XANT</name>
<evidence type="ECO:0000256" key="5">
    <source>
        <dbReference type="ARBA" id="ARBA00023004"/>
    </source>
</evidence>
<evidence type="ECO:0000256" key="7">
    <source>
        <dbReference type="ARBA" id="ARBA00023136"/>
    </source>
</evidence>
<reference evidence="11 12" key="1">
    <citation type="submission" date="2017-11" db="EMBL/GenBank/DDBJ databases">
        <title>Xanthomonas prunicola sp. nov., a novel pathogen that affects nectarine (Prunus persica var. nectarine) trees.</title>
        <authorList>
            <person name="Lopez M."/>
            <person name="Lopez-Soriano P."/>
            <person name="Garita-Cambronero J."/>
            <person name="Beltran C."/>
            <person name="Taghouti G."/>
            <person name="Portier P."/>
            <person name="Cubero J."/>
            <person name="Fischer-Le Saux M."/>
            <person name="Marco-Noales E."/>
        </authorList>
    </citation>
    <scope>NUCLEOTIDE SEQUENCE [LARGE SCALE GENOMIC DNA]</scope>
    <source>
        <strain evidence="9 11">CFBP8353</strain>
        <strain evidence="10 12">CFBP8354</strain>
    </source>
</reference>
<evidence type="ECO:0000313" key="10">
    <source>
        <dbReference type="EMBL" id="PKV19000.1"/>
    </source>
</evidence>
<sequence>MRALDAKHYLLEIKLKRKGQTFDRYPFSLPAVRHLGTLELHPKVTFIVGENGSGKSTLLEATAVAFGFNPEGGTKNFNFQTRASHSELHEYLTLVKGVARAKDGFFLRAESFFNLATEIERLDEGPFGGAIIDSYGGVSLHQQSHGESFFALMMNRFGGNGLYILDEPEAALSPQRQLAMMSRLHQLVQSRSQFLIATHSPILMAYPDACIYQIGDNGLEKVGYEDTEHYMVTKYFLNNYKRQIDHLLD</sequence>
<dbReference type="GO" id="GO:0005886">
    <property type="term" value="C:plasma membrane"/>
    <property type="evidence" value="ECO:0007669"/>
    <property type="project" value="UniProtKB-SubCell"/>
</dbReference>
<evidence type="ECO:0000313" key="11">
    <source>
        <dbReference type="Proteomes" id="UP000233720"/>
    </source>
</evidence>
<dbReference type="RefSeq" id="WP_052844664.1">
    <property type="nucleotide sequence ID" value="NZ_PHKV01000001.1"/>
</dbReference>
<dbReference type="GO" id="GO:0006826">
    <property type="term" value="P:iron ion transport"/>
    <property type="evidence" value="ECO:0007669"/>
    <property type="project" value="UniProtKB-KW"/>
</dbReference>
<dbReference type="AlphaFoldDB" id="A0A2N3RQJ1"/>
<keyword evidence="12" id="KW-1185">Reference proteome</keyword>
<evidence type="ECO:0000256" key="1">
    <source>
        <dbReference type="ARBA" id="ARBA00004202"/>
    </source>
</evidence>
<feature type="domain" description="AAA+ ATPase" evidence="8">
    <location>
        <begin position="41"/>
        <end position="219"/>
    </location>
</feature>
<dbReference type="SMART" id="SM00382">
    <property type="entry name" value="AAA"/>
    <property type="match status" value="1"/>
</dbReference>
<keyword evidence="5" id="KW-0408">Iron</keyword>
<evidence type="ECO:0000256" key="6">
    <source>
        <dbReference type="ARBA" id="ARBA00023065"/>
    </source>
</evidence>
<dbReference type="InterPro" id="IPR051535">
    <property type="entry name" value="Siderophore_ABC-ATPase"/>
</dbReference>
<protein>
    <submittedName>
        <fullName evidence="9">AAA family ATPase</fullName>
    </submittedName>
</protein>
<gene>
    <name evidence="9" type="ORF">XpruCFBP8353_03155</name>
    <name evidence="10" type="ORF">XpruCFBP8354_03155</name>
</gene>
<dbReference type="Pfam" id="PF13476">
    <property type="entry name" value="AAA_23"/>
    <property type="match status" value="1"/>
</dbReference>
<dbReference type="PANTHER" id="PTHR42771">
    <property type="entry name" value="IRON(3+)-HYDROXAMATE IMPORT ATP-BINDING PROTEIN FHUC"/>
    <property type="match status" value="1"/>
</dbReference>
<evidence type="ECO:0000313" key="12">
    <source>
        <dbReference type="Proteomes" id="UP000233748"/>
    </source>
</evidence>
<dbReference type="InterPro" id="IPR003959">
    <property type="entry name" value="ATPase_AAA_core"/>
</dbReference>
<comment type="caution">
    <text evidence="9">The sequence shown here is derived from an EMBL/GenBank/DDBJ whole genome shotgun (WGS) entry which is preliminary data.</text>
</comment>
<dbReference type="EMBL" id="PHKV01000001">
    <property type="protein sequence ID" value="PKV14721.1"/>
    <property type="molecule type" value="Genomic_DNA"/>
</dbReference>
<organism evidence="9 11">
    <name type="scientific">Xanthomonas prunicola</name>
    <dbReference type="NCBI Taxonomy" id="2053930"/>
    <lineage>
        <taxon>Bacteria</taxon>
        <taxon>Pseudomonadati</taxon>
        <taxon>Pseudomonadota</taxon>
        <taxon>Gammaproteobacteria</taxon>
        <taxon>Lysobacterales</taxon>
        <taxon>Lysobacteraceae</taxon>
        <taxon>Xanthomonas</taxon>
    </lineage>
</organism>